<feature type="transmembrane region" description="Helical" evidence="1">
    <location>
        <begin position="39"/>
        <end position="60"/>
    </location>
</feature>
<keyword evidence="4" id="KW-1185">Reference proteome</keyword>
<accession>A0AAN6N5U1</accession>
<feature type="transmembrane region" description="Helical" evidence="1">
    <location>
        <begin position="217"/>
        <end position="238"/>
    </location>
</feature>
<dbReference type="Proteomes" id="UP001303473">
    <property type="component" value="Unassembled WGS sequence"/>
</dbReference>
<keyword evidence="1" id="KW-0812">Transmembrane</keyword>
<keyword evidence="1" id="KW-0472">Membrane</keyword>
<dbReference type="Pfam" id="PF24800">
    <property type="entry name" value="DUF7702"/>
    <property type="match status" value="1"/>
</dbReference>
<proteinExistence type="predicted"/>
<feature type="transmembrane region" description="Helical" evidence="1">
    <location>
        <begin position="180"/>
        <end position="205"/>
    </location>
</feature>
<dbReference type="PANTHER" id="PTHR42109:SF2">
    <property type="entry name" value="INTEGRAL MEMBRANE PROTEIN"/>
    <property type="match status" value="1"/>
</dbReference>
<evidence type="ECO:0000313" key="4">
    <source>
        <dbReference type="Proteomes" id="UP001303473"/>
    </source>
</evidence>
<feature type="transmembrane region" description="Helical" evidence="1">
    <location>
        <begin position="66"/>
        <end position="90"/>
    </location>
</feature>
<comment type="caution">
    <text evidence="3">The sequence shown here is derived from an EMBL/GenBank/DDBJ whole genome shotgun (WGS) entry which is preliminary data.</text>
</comment>
<dbReference type="PANTHER" id="PTHR42109">
    <property type="entry name" value="UNPLACED GENOMIC SCAFFOLD UM_SCAF_CONTIG_1.265, WHOLE GENOME SHOTGUN SEQUENCE"/>
    <property type="match status" value="1"/>
</dbReference>
<feature type="domain" description="DUF7702" evidence="2">
    <location>
        <begin position="3"/>
        <end position="244"/>
    </location>
</feature>
<dbReference type="EMBL" id="MU853819">
    <property type="protein sequence ID" value="KAK3938954.1"/>
    <property type="molecule type" value="Genomic_DNA"/>
</dbReference>
<organism evidence="3 4">
    <name type="scientific">Diplogelasinospora grovesii</name>
    <dbReference type="NCBI Taxonomy" id="303347"/>
    <lineage>
        <taxon>Eukaryota</taxon>
        <taxon>Fungi</taxon>
        <taxon>Dikarya</taxon>
        <taxon>Ascomycota</taxon>
        <taxon>Pezizomycotina</taxon>
        <taxon>Sordariomycetes</taxon>
        <taxon>Sordariomycetidae</taxon>
        <taxon>Sordariales</taxon>
        <taxon>Diplogelasinosporaceae</taxon>
        <taxon>Diplogelasinospora</taxon>
    </lineage>
</organism>
<protein>
    <recommendedName>
        <fullName evidence="2">DUF7702 domain-containing protein</fullName>
    </recommendedName>
</protein>
<evidence type="ECO:0000259" key="2">
    <source>
        <dbReference type="Pfam" id="PF24800"/>
    </source>
</evidence>
<gene>
    <name evidence="3" type="ORF">QBC46DRAFT_291396</name>
</gene>
<dbReference type="AlphaFoldDB" id="A0AAN6N5U1"/>
<evidence type="ECO:0000256" key="1">
    <source>
        <dbReference type="SAM" id="Phobius"/>
    </source>
</evidence>
<name>A0AAN6N5U1_9PEZI</name>
<evidence type="ECO:0000313" key="3">
    <source>
        <dbReference type="EMBL" id="KAK3938954.1"/>
    </source>
</evidence>
<feature type="transmembrane region" description="Helical" evidence="1">
    <location>
        <begin position="148"/>
        <end position="168"/>
    </location>
</feature>
<keyword evidence="1" id="KW-1133">Transmembrane helix</keyword>
<sequence length="321" mass="33986">MGLDSRGIVSVVELIVYIPAIITAFVLCSRHGFHRSSGWIYTLILCLVRIVGSICELVSINNPSTGLLQATLIIDSIGLSPLLFATLGLLSRLTDWINARSTPIFNVRHFRLVQVLITVGLILSIVGGTSSSGSDDGGSIQPSTISQVAIILYIVAVAACTGILLLSFPSLSAVPDEERALAAAVALALPFIMVRLAYSALAVFLHNSTFSIVDGNVVVWVCMAVLEEFVVVAIYLLLGFRLNRLDAQGEILGREWKGGRGGGRGRGNIPDIRGGGGYSLNQSAPAYGNDHNRGSVPAANYGVPAAGYAPVHQSGYPREEV</sequence>
<dbReference type="InterPro" id="IPR056119">
    <property type="entry name" value="DUF7702"/>
</dbReference>
<reference evidence="4" key="1">
    <citation type="journal article" date="2023" name="Mol. Phylogenet. Evol.">
        <title>Genome-scale phylogeny and comparative genomics of the fungal order Sordariales.</title>
        <authorList>
            <person name="Hensen N."/>
            <person name="Bonometti L."/>
            <person name="Westerberg I."/>
            <person name="Brannstrom I.O."/>
            <person name="Guillou S."/>
            <person name="Cros-Aarteil S."/>
            <person name="Calhoun S."/>
            <person name="Haridas S."/>
            <person name="Kuo A."/>
            <person name="Mondo S."/>
            <person name="Pangilinan J."/>
            <person name="Riley R."/>
            <person name="LaButti K."/>
            <person name="Andreopoulos B."/>
            <person name="Lipzen A."/>
            <person name="Chen C."/>
            <person name="Yan M."/>
            <person name="Daum C."/>
            <person name="Ng V."/>
            <person name="Clum A."/>
            <person name="Steindorff A."/>
            <person name="Ohm R.A."/>
            <person name="Martin F."/>
            <person name="Silar P."/>
            <person name="Natvig D.O."/>
            <person name="Lalanne C."/>
            <person name="Gautier V."/>
            <person name="Ament-Velasquez S.L."/>
            <person name="Kruys A."/>
            <person name="Hutchinson M.I."/>
            <person name="Powell A.J."/>
            <person name="Barry K."/>
            <person name="Miller A.N."/>
            <person name="Grigoriev I.V."/>
            <person name="Debuchy R."/>
            <person name="Gladieux P."/>
            <person name="Hiltunen Thoren M."/>
            <person name="Johannesson H."/>
        </authorList>
    </citation>
    <scope>NUCLEOTIDE SEQUENCE [LARGE SCALE GENOMIC DNA]</scope>
    <source>
        <strain evidence="4">CBS 340.73</strain>
    </source>
</reference>
<feature type="transmembrane region" description="Helical" evidence="1">
    <location>
        <begin position="6"/>
        <end position="27"/>
    </location>
</feature>
<feature type="transmembrane region" description="Helical" evidence="1">
    <location>
        <begin position="110"/>
        <end position="128"/>
    </location>
</feature>